<dbReference type="GO" id="GO:0005833">
    <property type="term" value="C:hemoglobin complex"/>
    <property type="evidence" value="ECO:0007669"/>
    <property type="project" value="UniProtKB-UniRule"/>
</dbReference>
<evidence type="ECO:0000256" key="10">
    <source>
        <dbReference type="RuleBase" id="RU000356"/>
    </source>
</evidence>
<feature type="disulfide bond" evidence="9">
    <location>
        <begin position="24"/>
        <end position="156"/>
    </location>
</feature>
<keyword evidence="11" id="KW-0732">Signal</keyword>
<keyword evidence="3 7" id="KW-0561">Oxygen transport</keyword>
<evidence type="ECO:0000256" key="2">
    <source>
        <dbReference type="ARBA" id="ARBA00022617"/>
    </source>
</evidence>
<dbReference type="Gene3D" id="1.10.490.10">
    <property type="entry name" value="Globins"/>
    <property type="match status" value="1"/>
</dbReference>
<dbReference type="AlphaFoldDB" id="A0A0P4VQS2"/>
<keyword evidence="1 7" id="KW-0813">Transport</keyword>
<feature type="binding site" description="proximal binding residue" evidence="8">
    <location>
        <position position="119"/>
    </location>
    <ligand>
        <name>heme b</name>
        <dbReference type="ChEBI" id="CHEBI:60344"/>
    </ligand>
    <ligandPart>
        <name>Fe</name>
        <dbReference type="ChEBI" id="CHEBI:18248"/>
    </ligandPart>
</feature>
<feature type="chain" id="PRO_5006069983" description="Extracellular globin" evidence="11">
    <location>
        <begin position="20"/>
        <end position="170"/>
    </location>
</feature>
<accession>A0A0P4VQS2</accession>
<keyword evidence="6 9" id="KW-1015">Disulfide bond</keyword>
<dbReference type="InterPro" id="IPR044399">
    <property type="entry name" value="Mb-like_M"/>
</dbReference>
<evidence type="ECO:0000256" key="3">
    <source>
        <dbReference type="ARBA" id="ARBA00022621"/>
    </source>
</evidence>
<dbReference type="PIRSF" id="PIRSF036517">
    <property type="entry name" value="Ext_hemo"/>
    <property type="match status" value="1"/>
</dbReference>
<dbReference type="PROSITE" id="PS01033">
    <property type="entry name" value="GLOBIN"/>
    <property type="match status" value="1"/>
</dbReference>
<dbReference type="InterPro" id="IPR000971">
    <property type="entry name" value="Globin"/>
</dbReference>
<dbReference type="GO" id="GO:0005344">
    <property type="term" value="F:oxygen carrier activity"/>
    <property type="evidence" value="ECO:0007669"/>
    <property type="project" value="UniProtKB-UniRule"/>
</dbReference>
<comment type="similarity">
    <text evidence="7 10">Belongs to the globin family.</text>
</comment>
<evidence type="ECO:0000256" key="7">
    <source>
        <dbReference type="PIRNR" id="PIRNR036517"/>
    </source>
</evidence>
<evidence type="ECO:0000256" key="5">
    <source>
        <dbReference type="ARBA" id="ARBA00023004"/>
    </source>
</evidence>
<dbReference type="InterPro" id="IPR009050">
    <property type="entry name" value="Globin-like_sf"/>
</dbReference>
<evidence type="ECO:0000256" key="11">
    <source>
        <dbReference type="SAM" id="SignalP"/>
    </source>
</evidence>
<evidence type="ECO:0000259" key="12">
    <source>
        <dbReference type="PROSITE" id="PS01033"/>
    </source>
</evidence>
<keyword evidence="4 7" id="KW-0479">Metal-binding</keyword>
<dbReference type="GO" id="GO:0019825">
    <property type="term" value="F:oxygen binding"/>
    <property type="evidence" value="ECO:0007669"/>
    <property type="project" value="UniProtKB-UniRule"/>
</dbReference>
<keyword evidence="5 7" id="KW-0408">Iron</keyword>
<reference evidence="13" key="1">
    <citation type="submission" date="2014-07" db="EMBL/GenBank/DDBJ databases">
        <title>The Crystallographic structure of the giant hemoglobin from Glossoscolex paulistus at 3.2 A resolution.</title>
        <authorList>
            <person name="Bachega J.F.R."/>
            <person name="Maluf F.V."/>
            <person name="Babak A."/>
            <person name="Pereira H.D."/>
            <person name="Carazzolle M.F."/>
            <person name="Orville A."/>
            <person name="Tabak M."/>
            <person name="Garratt R.C."/>
            <person name="Horjales E.R."/>
        </authorList>
    </citation>
    <scope>NUCLEOTIDE SEQUENCE</scope>
    <source>
        <tissue evidence="13">Whole organism</tissue>
    </source>
</reference>
<dbReference type="GO" id="GO:0020037">
    <property type="term" value="F:heme binding"/>
    <property type="evidence" value="ECO:0007669"/>
    <property type="project" value="UniProtKB-UniRule"/>
</dbReference>
<evidence type="ECO:0000256" key="8">
    <source>
        <dbReference type="PIRSR" id="PIRSR036517-1"/>
    </source>
</evidence>
<proteinExistence type="inferred from homology"/>
<dbReference type="GO" id="GO:0005506">
    <property type="term" value="F:iron ion binding"/>
    <property type="evidence" value="ECO:0007669"/>
    <property type="project" value="UniProtKB-UniRule"/>
</dbReference>
<dbReference type="GO" id="GO:0005576">
    <property type="term" value="C:extracellular region"/>
    <property type="evidence" value="ECO:0007669"/>
    <property type="project" value="UniProtKB-UniRule"/>
</dbReference>
<keyword evidence="2 7" id="KW-0349">Heme</keyword>
<evidence type="ECO:0000256" key="4">
    <source>
        <dbReference type="ARBA" id="ARBA00022723"/>
    </source>
</evidence>
<evidence type="ECO:0000256" key="6">
    <source>
        <dbReference type="ARBA" id="ARBA00023157"/>
    </source>
</evidence>
<dbReference type="InterPro" id="IPR014610">
    <property type="entry name" value="Haemoglobin_extracell"/>
</dbReference>
<protein>
    <recommendedName>
        <fullName evidence="7">Extracellular globin</fullName>
    </recommendedName>
</protein>
<dbReference type="InterPro" id="IPR012292">
    <property type="entry name" value="Globin/Proto"/>
</dbReference>
<feature type="domain" description="Globin" evidence="12">
    <location>
        <begin position="23"/>
        <end position="169"/>
    </location>
</feature>
<evidence type="ECO:0000313" key="13">
    <source>
        <dbReference type="EMBL" id="JAI52356.1"/>
    </source>
</evidence>
<organism evidence="13">
    <name type="scientific">Glossoscolex paulistus</name>
    <dbReference type="NCBI Taxonomy" id="1046353"/>
    <lineage>
        <taxon>Eukaryota</taxon>
        <taxon>Metazoa</taxon>
        <taxon>Spiralia</taxon>
        <taxon>Lophotrochozoa</taxon>
        <taxon>Annelida</taxon>
        <taxon>Clitellata</taxon>
        <taxon>Oligochaeta</taxon>
        <taxon>Crassiclitellata</taxon>
        <taxon>Lumbricina</taxon>
        <taxon>Glossoscolecidae</taxon>
        <taxon>Glossoscolex</taxon>
    </lineage>
</organism>
<gene>
    <name evidence="13" type="primary">HgBp</name>
</gene>
<evidence type="ECO:0000256" key="1">
    <source>
        <dbReference type="ARBA" id="ARBA00022448"/>
    </source>
</evidence>
<name>A0A0P4VQS2_9ANNE</name>
<dbReference type="SUPFAM" id="SSF46458">
    <property type="entry name" value="Globin-like"/>
    <property type="match status" value="1"/>
</dbReference>
<dbReference type="EMBL" id="GBIL01059046">
    <property type="protein sequence ID" value="JAI52356.1"/>
    <property type="molecule type" value="Transcribed_RNA"/>
</dbReference>
<dbReference type="CDD" id="cd01040">
    <property type="entry name" value="Mb-like"/>
    <property type="match status" value="1"/>
</dbReference>
<feature type="signal peptide" evidence="11">
    <location>
        <begin position="1"/>
        <end position="19"/>
    </location>
</feature>
<dbReference type="Pfam" id="PF00042">
    <property type="entry name" value="Globin"/>
    <property type="match status" value="1"/>
</dbReference>
<sequence>MLRLLVLLGLAACSMAARAHQFCCSAEDRNIVQKQWSVLWGDTESSKVKIAFGRLILTKLAKEIPEVKELFNKVDIDNPEGGPFSAHCLRILNALDMSINLMDDPEALDSALDHLADQHHDRPGVKKAHFKKIAEILHTGLQQVLDDYNALSWKSCFKGILGKIASKLQG</sequence>
<dbReference type="PANTHER" id="PTHR47217">
    <property type="entry name" value="GLOBIN-LIKE PROTEIN"/>
    <property type="match status" value="1"/>
</dbReference>
<evidence type="ECO:0000256" key="9">
    <source>
        <dbReference type="PIRSR" id="PIRSR036517-2"/>
    </source>
</evidence>
<dbReference type="PANTHER" id="PTHR47217:SF1">
    <property type="entry name" value="GLOBIN-LIKE PROTEIN"/>
    <property type="match status" value="1"/>
</dbReference>